<accession>A0AAD5MR09</accession>
<dbReference type="AlphaFoldDB" id="A0AAD5MR09"/>
<comment type="caution">
    <text evidence="1">The sequence shown here is derived from an EMBL/GenBank/DDBJ whole genome shotgun (WGS) entry which is preliminary data.</text>
</comment>
<evidence type="ECO:0000313" key="2">
    <source>
        <dbReference type="Proteomes" id="UP001196413"/>
    </source>
</evidence>
<name>A0AAD5MR09_PARTN</name>
<gene>
    <name evidence="1" type="ORF">KIN20_020265</name>
</gene>
<dbReference type="Proteomes" id="UP001196413">
    <property type="component" value="Unassembled WGS sequence"/>
</dbReference>
<dbReference type="EMBL" id="JAHQIW010004113">
    <property type="protein sequence ID" value="KAJ1361088.1"/>
    <property type="molecule type" value="Genomic_DNA"/>
</dbReference>
<evidence type="ECO:0000313" key="1">
    <source>
        <dbReference type="EMBL" id="KAJ1361088.1"/>
    </source>
</evidence>
<feature type="non-terminal residue" evidence="1">
    <location>
        <position position="1"/>
    </location>
</feature>
<reference evidence="1" key="1">
    <citation type="submission" date="2021-06" db="EMBL/GenBank/DDBJ databases">
        <title>Parelaphostrongylus tenuis whole genome reference sequence.</title>
        <authorList>
            <person name="Garwood T.J."/>
            <person name="Larsen P.A."/>
            <person name="Fountain-Jones N.M."/>
            <person name="Garbe J.R."/>
            <person name="Macchietto M.G."/>
            <person name="Kania S.A."/>
            <person name="Gerhold R.W."/>
            <person name="Richards J.E."/>
            <person name="Wolf T.M."/>
        </authorList>
    </citation>
    <scope>NUCLEOTIDE SEQUENCE</scope>
    <source>
        <strain evidence="1">MNPRO001-30</strain>
        <tissue evidence="1">Meninges</tissue>
    </source>
</reference>
<protein>
    <submittedName>
        <fullName evidence="1">Uncharacterized protein</fullName>
    </submittedName>
</protein>
<organism evidence="1 2">
    <name type="scientific">Parelaphostrongylus tenuis</name>
    <name type="common">Meningeal worm</name>
    <dbReference type="NCBI Taxonomy" id="148309"/>
    <lineage>
        <taxon>Eukaryota</taxon>
        <taxon>Metazoa</taxon>
        <taxon>Ecdysozoa</taxon>
        <taxon>Nematoda</taxon>
        <taxon>Chromadorea</taxon>
        <taxon>Rhabditida</taxon>
        <taxon>Rhabditina</taxon>
        <taxon>Rhabditomorpha</taxon>
        <taxon>Strongyloidea</taxon>
        <taxon>Metastrongylidae</taxon>
        <taxon>Parelaphostrongylus</taxon>
    </lineage>
</organism>
<sequence>MYTIYTPTCDIYSYVYVYRENNIPTALVMDDPSQKGRRSSILELRQGDVAVENTDDVDDEQKQVFERRVSFHNVKTVQTFDENHLNLLDGSPVKEKIQETMSSDGVLT</sequence>
<proteinExistence type="predicted"/>
<keyword evidence="2" id="KW-1185">Reference proteome</keyword>